<feature type="domain" description="Serine/threonine-protein kinase mTOR" evidence="2">
    <location>
        <begin position="2"/>
        <end position="101"/>
    </location>
</feature>
<gene>
    <name evidence="3" type="ORF">BT96DRAFT_1009791</name>
</gene>
<dbReference type="EC" id="2.7.11.1" evidence="1"/>
<keyword evidence="1" id="KW-0547">Nucleotide-binding</keyword>
<keyword evidence="1" id="KW-0723">Serine/threonine-protein kinase</keyword>
<sequence>MVSDNSLIKRDAALTTLEVIKVLGILGAVDPYRRKDRNADDATSETAVIEAIMSIFKTQGLKSVAFLPQIIPSFAIVTHNSSARYQEFHLQQLAILVGILKQHIRNYTTDLSS</sequence>
<dbReference type="InterPro" id="IPR016024">
    <property type="entry name" value="ARM-type_fold"/>
</dbReference>
<dbReference type="InterPro" id="IPR024585">
    <property type="entry name" value="mTOR_dom"/>
</dbReference>
<keyword evidence="1" id="KW-0418">Kinase</keyword>
<proteinExistence type="inferred from homology"/>
<dbReference type="OrthoDB" id="381190at2759"/>
<comment type="catalytic activity">
    <reaction evidence="1">
        <text>L-threonyl-[protein] + ATP = O-phospho-L-threonyl-[protein] + ADP + H(+)</text>
        <dbReference type="Rhea" id="RHEA:46608"/>
        <dbReference type="Rhea" id="RHEA-COMP:11060"/>
        <dbReference type="Rhea" id="RHEA-COMP:11605"/>
        <dbReference type="ChEBI" id="CHEBI:15378"/>
        <dbReference type="ChEBI" id="CHEBI:30013"/>
        <dbReference type="ChEBI" id="CHEBI:30616"/>
        <dbReference type="ChEBI" id="CHEBI:61977"/>
        <dbReference type="ChEBI" id="CHEBI:456216"/>
        <dbReference type="EC" id="2.7.11.1"/>
    </reaction>
</comment>
<dbReference type="EMBL" id="ML770799">
    <property type="protein sequence ID" value="KAE9382977.1"/>
    <property type="molecule type" value="Genomic_DNA"/>
</dbReference>
<dbReference type="GO" id="GO:0005524">
    <property type="term" value="F:ATP binding"/>
    <property type="evidence" value="ECO:0007669"/>
    <property type="project" value="UniProtKB-KW"/>
</dbReference>
<reference evidence="3" key="1">
    <citation type="journal article" date="2019" name="Environ. Microbiol.">
        <title>Fungal ecological strategies reflected in gene transcription - a case study of two litter decomposers.</title>
        <authorList>
            <person name="Barbi F."/>
            <person name="Kohler A."/>
            <person name="Barry K."/>
            <person name="Baskaran P."/>
            <person name="Daum C."/>
            <person name="Fauchery L."/>
            <person name="Ihrmark K."/>
            <person name="Kuo A."/>
            <person name="LaButti K."/>
            <person name="Lipzen A."/>
            <person name="Morin E."/>
            <person name="Grigoriev I.V."/>
            <person name="Henrissat B."/>
            <person name="Lindahl B."/>
            <person name="Martin F."/>
        </authorList>
    </citation>
    <scope>NUCLEOTIDE SEQUENCE</scope>
    <source>
        <strain evidence="3">JB14</strain>
    </source>
</reference>
<comment type="similarity">
    <text evidence="1">Belongs to the PI3/PI4-kinase family.</text>
</comment>
<dbReference type="Pfam" id="PF11865">
    <property type="entry name" value="mTOR_dom"/>
    <property type="match status" value="2"/>
</dbReference>
<dbReference type="SUPFAM" id="SSF48371">
    <property type="entry name" value="ARM repeat"/>
    <property type="match status" value="1"/>
</dbReference>
<name>A0A6A4GBX7_9AGAR</name>
<evidence type="ECO:0000313" key="4">
    <source>
        <dbReference type="Proteomes" id="UP000799118"/>
    </source>
</evidence>
<evidence type="ECO:0000256" key="1">
    <source>
        <dbReference type="RuleBase" id="RU364109"/>
    </source>
</evidence>
<protein>
    <recommendedName>
        <fullName evidence="1">Serine/threonine-protein kinase TOR</fullName>
        <ecNumber evidence="1">2.7.11.1</ecNumber>
    </recommendedName>
</protein>
<dbReference type="AlphaFoldDB" id="A0A6A4GBX7"/>
<keyword evidence="1" id="KW-0067">ATP-binding</keyword>
<evidence type="ECO:0000313" key="3">
    <source>
        <dbReference type="EMBL" id="KAE9382977.1"/>
    </source>
</evidence>
<dbReference type="Proteomes" id="UP000799118">
    <property type="component" value="Unassembled WGS sequence"/>
</dbReference>
<dbReference type="GO" id="GO:0004674">
    <property type="term" value="F:protein serine/threonine kinase activity"/>
    <property type="evidence" value="ECO:0007669"/>
    <property type="project" value="UniProtKB-KW"/>
</dbReference>
<keyword evidence="1" id="KW-0808">Transferase</keyword>
<keyword evidence="4" id="KW-1185">Reference proteome</keyword>
<dbReference type="SMART" id="SM01346">
    <property type="entry name" value="DUF3385"/>
    <property type="match status" value="1"/>
</dbReference>
<organism evidence="3 4">
    <name type="scientific">Gymnopus androsaceus JB14</name>
    <dbReference type="NCBI Taxonomy" id="1447944"/>
    <lineage>
        <taxon>Eukaryota</taxon>
        <taxon>Fungi</taxon>
        <taxon>Dikarya</taxon>
        <taxon>Basidiomycota</taxon>
        <taxon>Agaricomycotina</taxon>
        <taxon>Agaricomycetes</taxon>
        <taxon>Agaricomycetidae</taxon>
        <taxon>Agaricales</taxon>
        <taxon>Marasmiineae</taxon>
        <taxon>Omphalotaceae</taxon>
        <taxon>Gymnopus</taxon>
    </lineage>
</organism>
<accession>A0A6A4GBX7</accession>
<evidence type="ECO:0000259" key="2">
    <source>
        <dbReference type="SMART" id="SM01346"/>
    </source>
</evidence>